<evidence type="ECO:0000313" key="1">
    <source>
        <dbReference type="EMBL" id="KAL0457802.1"/>
    </source>
</evidence>
<dbReference type="EMBL" id="JACGWN010000002">
    <property type="protein sequence ID" value="KAL0457802.1"/>
    <property type="molecule type" value="Genomic_DNA"/>
</dbReference>
<reference evidence="1" key="2">
    <citation type="journal article" date="2024" name="Plant">
        <title>Genomic evolution and insights into agronomic trait innovations of Sesamum species.</title>
        <authorList>
            <person name="Miao H."/>
            <person name="Wang L."/>
            <person name="Qu L."/>
            <person name="Liu H."/>
            <person name="Sun Y."/>
            <person name="Le M."/>
            <person name="Wang Q."/>
            <person name="Wei S."/>
            <person name="Zheng Y."/>
            <person name="Lin W."/>
            <person name="Duan Y."/>
            <person name="Cao H."/>
            <person name="Xiong S."/>
            <person name="Wang X."/>
            <person name="Wei L."/>
            <person name="Li C."/>
            <person name="Ma Q."/>
            <person name="Ju M."/>
            <person name="Zhao R."/>
            <person name="Li G."/>
            <person name="Mu C."/>
            <person name="Tian Q."/>
            <person name="Mei H."/>
            <person name="Zhang T."/>
            <person name="Gao T."/>
            <person name="Zhang H."/>
        </authorList>
    </citation>
    <scope>NUCLEOTIDE SEQUENCE</scope>
    <source>
        <strain evidence="1">KEN1</strain>
    </source>
</reference>
<comment type="caution">
    <text evidence="1">The sequence shown here is derived from an EMBL/GenBank/DDBJ whole genome shotgun (WGS) entry which is preliminary data.</text>
</comment>
<protein>
    <submittedName>
        <fullName evidence="1">Uncharacterized protein</fullName>
    </submittedName>
</protein>
<name>A0AAW2XXW7_9LAMI</name>
<dbReference type="AlphaFoldDB" id="A0AAW2XXW7"/>
<accession>A0AAW2XXW7</accession>
<reference evidence="1" key="1">
    <citation type="submission" date="2020-06" db="EMBL/GenBank/DDBJ databases">
        <authorList>
            <person name="Li T."/>
            <person name="Hu X."/>
            <person name="Zhang T."/>
            <person name="Song X."/>
            <person name="Zhang H."/>
            <person name="Dai N."/>
            <person name="Sheng W."/>
            <person name="Hou X."/>
            <person name="Wei L."/>
        </authorList>
    </citation>
    <scope>NUCLEOTIDE SEQUENCE</scope>
    <source>
        <strain evidence="1">KEN1</strain>
        <tissue evidence="1">Leaf</tissue>
    </source>
</reference>
<organism evidence="1">
    <name type="scientific">Sesamum latifolium</name>
    <dbReference type="NCBI Taxonomy" id="2727402"/>
    <lineage>
        <taxon>Eukaryota</taxon>
        <taxon>Viridiplantae</taxon>
        <taxon>Streptophyta</taxon>
        <taxon>Embryophyta</taxon>
        <taxon>Tracheophyta</taxon>
        <taxon>Spermatophyta</taxon>
        <taxon>Magnoliopsida</taxon>
        <taxon>eudicotyledons</taxon>
        <taxon>Gunneridae</taxon>
        <taxon>Pentapetalae</taxon>
        <taxon>asterids</taxon>
        <taxon>lamiids</taxon>
        <taxon>Lamiales</taxon>
        <taxon>Pedaliaceae</taxon>
        <taxon>Sesamum</taxon>
    </lineage>
</organism>
<gene>
    <name evidence="1" type="ORF">Slati_0407400</name>
</gene>
<proteinExistence type="predicted"/>
<sequence>MQETPSHRQTSPGSLLLELYSSLEKYGSARTGALIMTLFNCLNSTSASAFQVKLSFLSEEVKGLLMRP</sequence>